<gene>
    <name evidence="2" type="ORF">P4R38_04850</name>
</gene>
<evidence type="ECO:0000256" key="1">
    <source>
        <dbReference type="SAM" id="Phobius"/>
    </source>
</evidence>
<keyword evidence="1" id="KW-0472">Membrane</keyword>
<feature type="transmembrane region" description="Helical" evidence="1">
    <location>
        <begin position="49"/>
        <end position="66"/>
    </location>
</feature>
<keyword evidence="3" id="KW-1185">Reference proteome</keyword>
<name>A0ABT6C438_9MICO</name>
<accession>A0ABT6C438</accession>
<organism evidence="2 3">
    <name type="scientific">Luteipulveratus flavus</name>
    <dbReference type="NCBI Taxonomy" id="3031728"/>
    <lineage>
        <taxon>Bacteria</taxon>
        <taxon>Bacillati</taxon>
        <taxon>Actinomycetota</taxon>
        <taxon>Actinomycetes</taxon>
        <taxon>Micrococcales</taxon>
        <taxon>Dermacoccaceae</taxon>
        <taxon>Luteipulveratus</taxon>
    </lineage>
</organism>
<dbReference type="RefSeq" id="WP_275236509.1">
    <property type="nucleotide sequence ID" value="NZ_JARFJC010000003.1"/>
</dbReference>
<keyword evidence="1" id="KW-1133">Transmembrane helix</keyword>
<proteinExistence type="predicted"/>
<comment type="caution">
    <text evidence="2">The sequence shown here is derived from an EMBL/GenBank/DDBJ whole genome shotgun (WGS) entry which is preliminary data.</text>
</comment>
<dbReference type="EMBL" id="JAROAV010000012">
    <property type="protein sequence ID" value="MDF8263573.1"/>
    <property type="molecule type" value="Genomic_DNA"/>
</dbReference>
<reference evidence="2 3" key="1">
    <citation type="submission" date="2023-03" db="EMBL/GenBank/DDBJ databases">
        <title>YIM 133296 draft genome.</title>
        <authorList>
            <person name="Xiong L."/>
        </authorList>
    </citation>
    <scope>NUCLEOTIDE SEQUENCE [LARGE SCALE GENOMIC DNA]</scope>
    <source>
        <strain evidence="2 3">YIM 133296</strain>
    </source>
</reference>
<feature type="transmembrane region" description="Helical" evidence="1">
    <location>
        <begin position="20"/>
        <end position="37"/>
    </location>
</feature>
<evidence type="ECO:0008006" key="4">
    <source>
        <dbReference type="Google" id="ProtNLM"/>
    </source>
</evidence>
<dbReference type="Proteomes" id="UP001528912">
    <property type="component" value="Unassembled WGS sequence"/>
</dbReference>
<protein>
    <recommendedName>
        <fullName evidence="4">PH domain-containing protein</fullName>
    </recommendedName>
</protein>
<sequence>MTTDPQNADVLVHVLTGQRWLRWLNGVLVVAWTLMAASEIAHRRMGWSLAFHVALVVLWTAVFAATRTRITADANEIRPPERWRRIHWAEVAHIQRPGPYDGGVKVARTDGKVVSTGFPLRYAQRLAALGNVDVRP</sequence>
<evidence type="ECO:0000313" key="3">
    <source>
        <dbReference type="Proteomes" id="UP001528912"/>
    </source>
</evidence>
<keyword evidence="1" id="KW-0812">Transmembrane</keyword>
<evidence type="ECO:0000313" key="2">
    <source>
        <dbReference type="EMBL" id="MDF8263573.1"/>
    </source>
</evidence>